<name>A0A1A6HSM9_NEOLE</name>
<dbReference type="AlphaFoldDB" id="A0A1A6HSM9"/>
<accession>A0A1A6HSM9</accession>
<gene>
    <name evidence="1" type="ORF">A6R68_20531</name>
</gene>
<evidence type="ECO:0000313" key="1">
    <source>
        <dbReference type="EMBL" id="OBS81266.1"/>
    </source>
</evidence>
<reference evidence="1 2" key="1">
    <citation type="submission" date="2016-06" db="EMBL/GenBank/DDBJ databases">
        <title>The Draft Genome Sequence and Annotation of the Desert Woodrat Neotoma lepida.</title>
        <authorList>
            <person name="Campbell M."/>
            <person name="Oakeson K.F."/>
            <person name="Yandell M."/>
            <person name="Halpert J.R."/>
            <person name="Dearing D."/>
        </authorList>
    </citation>
    <scope>NUCLEOTIDE SEQUENCE [LARGE SCALE GENOMIC DNA]</scope>
    <source>
        <strain evidence="1">417</strain>
        <tissue evidence="1">Liver</tissue>
    </source>
</reference>
<sequence length="229" mass="26409">MEHSVSVDGIQSMQLSAAVWLALSQPSSLTSFVRVSKHPGQSSSWCVLKPQKRYALEYEEEASGSPYHIDIDSLFSQERMLTRQRAINLQTQKCGQRWSSSISCCCRISRSSISSFTLYRNNFTQDYPQEPQKIHISKRDFTKFHADEFEDMQVIYLTLHEDTQTAASLMPQNSSKDEWFNYNVYNMLCKISTIERLKVMTKIKLSEHTASSSHSSLLQLELHPQHFLV</sequence>
<organism evidence="1 2">
    <name type="scientific">Neotoma lepida</name>
    <name type="common">Desert woodrat</name>
    <dbReference type="NCBI Taxonomy" id="56216"/>
    <lineage>
        <taxon>Eukaryota</taxon>
        <taxon>Metazoa</taxon>
        <taxon>Chordata</taxon>
        <taxon>Craniata</taxon>
        <taxon>Vertebrata</taxon>
        <taxon>Euteleostomi</taxon>
        <taxon>Mammalia</taxon>
        <taxon>Eutheria</taxon>
        <taxon>Euarchontoglires</taxon>
        <taxon>Glires</taxon>
        <taxon>Rodentia</taxon>
        <taxon>Myomorpha</taxon>
        <taxon>Muroidea</taxon>
        <taxon>Cricetidae</taxon>
        <taxon>Neotominae</taxon>
        <taxon>Neotoma</taxon>
    </lineage>
</organism>
<dbReference type="EMBL" id="LZPO01017284">
    <property type="protein sequence ID" value="OBS81266.1"/>
    <property type="molecule type" value="Genomic_DNA"/>
</dbReference>
<comment type="caution">
    <text evidence="1">The sequence shown here is derived from an EMBL/GenBank/DDBJ whole genome shotgun (WGS) entry which is preliminary data.</text>
</comment>
<proteinExistence type="predicted"/>
<keyword evidence="2" id="KW-1185">Reference proteome</keyword>
<dbReference type="Proteomes" id="UP000092124">
    <property type="component" value="Unassembled WGS sequence"/>
</dbReference>
<protein>
    <submittedName>
        <fullName evidence="1">Uncharacterized protein</fullName>
    </submittedName>
</protein>
<evidence type="ECO:0000313" key="2">
    <source>
        <dbReference type="Proteomes" id="UP000092124"/>
    </source>
</evidence>